<feature type="compositionally biased region" description="Polar residues" evidence="1">
    <location>
        <begin position="71"/>
        <end position="85"/>
    </location>
</feature>
<name>A0A437CU75_ORYJA</name>
<protein>
    <submittedName>
        <fullName evidence="2">Uncharacterized protein</fullName>
    </submittedName>
</protein>
<sequence>MFDCQVSAQTLLGPGAAVLWTTEAAVADRFMGYPLWSVVHRTRRLPVDPLKPEPETSQPLGLEDPIPASTGKKSFSANQKCTPAH</sequence>
<evidence type="ECO:0000313" key="2">
    <source>
        <dbReference type="EMBL" id="RVE66320.1"/>
    </source>
</evidence>
<reference evidence="2 3" key="2">
    <citation type="submission" date="2019-01" db="EMBL/GenBank/DDBJ databases">
        <title>A chromosome length genome reference of the Java medaka (oryzias javanicus).</title>
        <authorList>
            <person name="Herpin A."/>
            <person name="Takehana Y."/>
            <person name="Naruse K."/>
            <person name="Ansai S."/>
            <person name="Kawaguchi M."/>
        </authorList>
    </citation>
    <scope>NUCLEOTIDE SEQUENCE [LARGE SCALE GENOMIC DNA]</scope>
    <source>
        <strain evidence="2">RS831</strain>
        <tissue evidence="2">Whole body</tissue>
    </source>
</reference>
<evidence type="ECO:0000256" key="1">
    <source>
        <dbReference type="SAM" id="MobiDB-lite"/>
    </source>
</evidence>
<proteinExistence type="predicted"/>
<keyword evidence="3" id="KW-1185">Reference proteome</keyword>
<reference evidence="2 3" key="1">
    <citation type="submission" date="2018-11" db="EMBL/GenBank/DDBJ databases">
        <authorList>
            <person name="Lopez-Roques C."/>
            <person name="Donnadieu C."/>
            <person name="Bouchez O."/>
            <person name="Klopp C."/>
            <person name="Cabau C."/>
            <person name="Zahm M."/>
        </authorList>
    </citation>
    <scope>NUCLEOTIDE SEQUENCE [LARGE SCALE GENOMIC DNA]</scope>
    <source>
        <strain evidence="2">RS831</strain>
        <tissue evidence="2">Whole body</tissue>
    </source>
</reference>
<dbReference type="EMBL" id="CM012447">
    <property type="protein sequence ID" value="RVE66320.1"/>
    <property type="molecule type" value="Genomic_DNA"/>
</dbReference>
<accession>A0A437CU75</accession>
<organism evidence="2 3">
    <name type="scientific">Oryzias javanicus</name>
    <name type="common">Javanese ricefish</name>
    <name type="synonym">Aplocheilus javanicus</name>
    <dbReference type="NCBI Taxonomy" id="123683"/>
    <lineage>
        <taxon>Eukaryota</taxon>
        <taxon>Metazoa</taxon>
        <taxon>Chordata</taxon>
        <taxon>Craniata</taxon>
        <taxon>Vertebrata</taxon>
        <taxon>Euteleostomi</taxon>
        <taxon>Actinopterygii</taxon>
        <taxon>Neopterygii</taxon>
        <taxon>Teleostei</taxon>
        <taxon>Neoteleostei</taxon>
        <taxon>Acanthomorphata</taxon>
        <taxon>Ovalentaria</taxon>
        <taxon>Atherinomorphae</taxon>
        <taxon>Beloniformes</taxon>
        <taxon>Adrianichthyidae</taxon>
        <taxon>Oryziinae</taxon>
        <taxon>Oryzias</taxon>
    </lineage>
</organism>
<gene>
    <name evidence="2" type="ORF">OJAV_G00106180</name>
</gene>
<dbReference type="Proteomes" id="UP000283210">
    <property type="component" value="Chromosome 11"/>
</dbReference>
<evidence type="ECO:0000313" key="3">
    <source>
        <dbReference type="Proteomes" id="UP000283210"/>
    </source>
</evidence>
<feature type="region of interest" description="Disordered" evidence="1">
    <location>
        <begin position="47"/>
        <end position="85"/>
    </location>
</feature>
<dbReference type="AlphaFoldDB" id="A0A437CU75"/>